<dbReference type="VEuPathDB" id="FungiDB:T551_03318"/>
<keyword evidence="4" id="KW-0677">Repeat</keyword>
<dbReference type="FunFam" id="2.40.50.140:FF:000103">
    <property type="entry name" value="protein RRP5 homolog"/>
    <property type="match status" value="4"/>
</dbReference>
<evidence type="ECO:0000256" key="4">
    <source>
        <dbReference type="ARBA" id="ARBA00022737"/>
    </source>
</evidence>
<dbReference type="Gene3D" id="2.40.50.140">
    <property type="entry name" value="Nucleic acid-binding proteins"/>
    <property type="match status" value="11"/>
</dbReference>
<gene>
    <name evidence="8" type="ORF">T551_03318</name>
</gene>
<feature type="domain" description="S1 motif" evidence="6">
    <location>
        <begin position="1152"/>
        <end position="1220"/>
    </location>
</feature>
<dbReference type="STRING" id="1408657.A0A0W4ZER6"/>
<keyword evidence="5" id="KW-0539">Nucleus</keyword>
<feature type="domain" description="S1 motif" evidence="6">
    <location>
        <begin position="398"/>
        <end position="473"/>
    </location>
</feature>
<dbReference type="CDD" id="cd05693">
    <property type="entry name" value="S1_Rrp5_repeat_hs1_sc1"/>
    <property type="match status" value="1"/>
</dbReference>
<dbReference type="Gene3D" id="1.25.40.10">
    <property type="entry name" value="Tetratricopeptide repeat domain"/>
    <property type="match status" value="1"/>
</dbReference>
<dbReference type="PROSITE" id="PS50926">
    <property type="entry name" value="TRAM"/>
    <property type="match status" value="1"/>
</dbReference>
<evidence type="ECO:0000313" key="8">
    <source>
        <dbReference type="EMBL" id="KTW26856.1"/>
    </source>
</evidence>
<feature type="domain" description="S1 motif" evidence="6">
    <location>
        <begin position="862"/>
        <end position="938"/>
    </location>
</feature>
<dbReference type="Pfam" id="PF23459">
    <property type="entry name" value="S1_RRP5"/>
    <property type="match status" value="1"/>
</dbReference>
<reference evidence="9" key="1">
    <citation type="journal article" date="2016" name="Nat. Commun.">
        <title>Genome analysis of three Pneumocystis species reveals adaptation mechanisms to life exclusively in mammalian hosts.</title>
        <authorList>
            <person name="Ma L."/>
            <person name="Chen Z."/>
            <person name="Huang D.W."/>
            <person name="Kutty G."/>
            <person name="Ishihara M."/>
            <person name="Wang H."/>
            <person name="Abouelleil A."/>
            <person name="Bishop L."/>
            <person name="Davey E."/>
            <person name="Deng R."/>
            <person name="Deng X."/>
            <person name="Fan L."/>
            <person name="Fantoni G."/>
            <person name="Fitzgerald M."/>
            <person name="Gogineni E."/>
            <person name="Goldberg J.M."/>
            <person name="Handley G."/>
            <person name="Hu X."/>
            <person name="Huber C."/>
            <person name="Jiao X."/>
            <person name="Jones K."/>
            <person name="Levin J.Z."/>
            <person name="Liu Y."/>
            <person name="Macdonald P."/>
            <person name="Melnikov A."/>
            <person name="Raley C."/>
            <person name="Sassi M."/>
            <person name="Sherman B.T."/>
            <person name="Song X."/>
            <person name="Sykes S."/>
            <person name="Tran B."/>
            <person name="Walsh L."/>
            <person name="Xia Y."/>
            <person name="Yang J."/>
            <person name="Young S."/>
            <person name="Zeng Q."/>
            <person name="Zheng X."/>
            <person name="Stephens R."/>
            <person name="Nusbaum C."/>
            <person name="Birren B.W."/>
            <person name="Azadi P."/>
            <person name="Lempicki R.A."/>
            <person name="Cuomo C.A."/>
            <person name="Kovacs J.A."/>
        </authorList>
    </citation>
    <scope>NUCLEOTIDE SEQUENCE [LARGE SCALE GENOMIC DNA]</scope>
    <source>
        <strain evidence="9">RU7</strain>
    </source>
</reference>
<keyword evidence="2" id="KW-0698">rRNA processing</keyword>
<dbReference type="EMBL" id="LFWA01000016">
    <property type="protein sequence ID" value="KTW26856.1"/>
    <property type="molecule type" value="Genomic_DNA"/>
</dbReference>
<dbReference type="RefSeq" id="XP_018228187.1">
    <property type="nucleotide sequence ID" value="XM_018375581.1"/>
</dbReference>
<name>A0A0W4ZER6_PNEJ7</name>
<dbReference type="Pfam" id="PF24685">
    <property type="entry name" value="OB_RRP5_4th"/>
    <property type="match status" value="1"/>
</dbReference>
<feature type="domain" description="S1 motif" evidence="6">
    <location>
        <begin position="1239"/>
        <end position="1310"/>
    </location>
</feature>
<evidence type="ECO:0000256" key="2">
    <source>
        <dbReference type="ARBA" id="ARBA00022552"/>
    </source>
</evidence>
<dbReference type="OrthoDB" id="412781at2759"/>
<dbReference type="InterPro" id="IPR045209">
    <property type="entry name" value="Rrp5"/>
</dbReference>
<dbReference type="SUPFAM" id="SSF48452">
    <property type="entry name" value="TPR-like"/>
    <property type="match status" value="1"/>
</dbReference>
<dbReference type="InterPro" id="IPR057301">
    <property type="entry name" value="Rrp5_OB_4th"/>
</dbReference>
<proteinExistence type="predicted"/>
<dbReference type="InterPro" id="IPR057302">
    <property type="entry name" value="Rrp5_S1"/>
</dbReference>
<feature type="domain" description="S1 motif" evidence="6">
    <location>
        <begin position="104"/>
        <end position="202"/>
    </location>
</feature>
<dbReference type="InterPro" id="IPR012340">
    <property type="entry name" value="NA-bd_OB-fold"/>
</dbReference>
<dbReference type="GO" id="GO:0032040">
    <property type="term" value="C:small-subunit processome"/>
    <property type="evidence" value="ECO:0007669"/>
    <property type="project" value="TreeGrafter"/>
</dbReference>
<feature type="domain" description="S1 motif" evidence="6">
    <location>
        <begin position="1058"/>
        <end position="1127"/>
    </location>
</feature>
<keyword evidence="3" id="KW-0597">Phosphoprotein</keyword>
<dbReference type="GeneID" id="28941836"/>
<feature type="domain" description="S1 motif" evidence="6">
    <location>
        <begin position="971"/>
        <end position="1042"/>
    </location>
</feature>
<dbReference type="CDD" id="cd05697">
    <property type="entry name" value="S1_Rrp5_repeat_hs5"/>
    <property type="match status" value="1"/>
</dbReference>
<dbReference type="SUPFAM" id="SSF50249">
    <property type="entry name" value="Nucleic acid-binding proteins"/>
    <property type="match status" value="12"/>
</dbReference>
<evidence type="ECO:0000313" key="9">
    <source>
        <dbReference type="Proteomes" id="UP000053447"/>
    </source>
</evidence>
<dbReference type="PROSITE" id="PS50126">
    <property type="entry name" value="S1"/>
    <property type="match status" value="11"/>
</dbReference>
<comment type="caution">
    <text evidence="8">The sequence shown here is derived from an EMBL/GenBank/DDBJ whole genome shotgun (WGS) entry which is preliminary data.</text>
</comment>
<dbReference type="InterPro" id="IPR003107">
    <property type="entry name" value="HAT"/>
</dbReference>
<dbReference type="FunFam" id="1.25.40.10:FF:000065">
    <property type="entry name" value="Programmed cell death 11"/>
    <property type="match status" value="1"/>
</dbReference>
<dbReference type="InterPro" id="IPR048058">
    <property type="entry name" value="Rrp5_S1_rpt_hs11_sc8"/>
</dbReference>
<feature type="domain" description="S1 motif" evidence="6">
    <location>
        <begin position="763"/>
        <end position="832"/>
    </location>
</feature>
<dbReference type="InterPro" id="IPR011990">
    <property type="entry name" value="TPR-like_helical_dom_sf"/>
</dbReference>
<dbReference type="GO" id="GO:0006364">
    <property type="term" value="P:rRNA processing"/>
    <property type="evidence" value="ECO:0007669"/>
    <property type="project" value="UniProtKB-KW"/>
</dbReference>
<feature type="domain" description="S1 motif" evidence="6">
    <location>
        <begin position="579"/>
        <end position="648"/>
    </location>
</feature>
<feature type="domain" description="TRAM" evidence="7">
    <location>
        <begin position="255"/>
        <end position="323"/>
    </location>
</feature>
<evidence type="ECO:0000259" key="6">
    <source>
        <dbReference type="PROSITE" id="PS50126"/>
    </source>
</evidence>
<sequence>MNNFFLCKEDHNTIHKKTDNISEQCKLLLKEDADFPRGGNDLEESEINSSFERLKRNIHFDENISAKRIKSSKTKKSKLYESKNYLFYENLKIESLTFKTITKDTIILGQVQQINEFEIVVSLPNNLFGYVSIENISKTFSSRFKKSIEDNLNNMLSLETMFHKKQWIRVYVISTSVAELSETNLSILSKDKQKKRIELSLDPGYTNRNLNPSSISENLILQASIISVEDYGYIADIGIEGISGFIKKQNTQYSELYEGQVILCTVIKGYSKERIVQLSTNLSKTKKKPLINIPDIEVLLPGNLVEVMITKIYSGGICGKIMGVLNATADIFHCGDSLSNISSKFQVGKTENARIIFNFVESEPKKVAVSFLCHIINFSTITDSKGLQNDPLESIPVGFKIENAIIKRTEPGIGVFCDIGLENIFGFVHISHLSDSKVESISPTTGHYKVNSSHQARVIGFSNIDGIYILSMLTSIYNQSHLRLEDFSIAELVTGIIGKIIPQGILIHITEGITGIVPILHMSDVFLIHPEKKFKEGDKVSCKVLKIDTIKRKLILTLKKSLINSKYPEITDYNNIKINMKSLGVLQNILDNGAVVEFYNGIKAFLPVSEMSEAYVSNPKEYFRVGQTVNVYIIFIDAESQKIRVSCRDPTLWNEDKFEKFNKLELGSFVSGTVVSNSNDVIVVSLDSSLLTGIIELGHISDEDFDKCKVMMSKIRRGSYLNDMIILNKKENQKVVVLSIKPSFIKLLKEGNLPSMLSQVRIGSCLSGYIKSIQNYGIFVGFIGDLVGLVLKQNMENKYLDNLDSAFFLNQTILCSVIDIDIEKKRIQLSMKHTDISKNIPQKLTIQDFELNPNINMDDIIGKIVQTRIISVKKTQLNVEILGKYHGRIDMTQIYNSIEEIENPKNPLQAFKVNQEINAKVIGYHDSRNHRFLAITHRSSNINKIFELTARSKDLEGKTTPLLSLNDININSVQMAFVNNIFQDCIWVNISPNIRGKINILDLSDNIEILQNVSKYIHISSAIQCKIVKINTETNQLSLSVRALNSNYISDYNSVIVGSILPGRVVKIVETGFIVQINESIAGKIYLTDINDEYNTNLTKNYQRNQIIKVFVLDVDVHNKSIALSSRDSRVLSSILKQRDPEITSIEQLKVGASFRGFIKNIAEKGLFISLSRNIVARVRIDEISDQFIQDWKSNFNLYDLVEGKIISIDENKKIEMTLKKSKLKSLKPLLEFLDVTKGEIIDGIVRKITNFGMYINLIGYNNVSGLCHISEIADCRIKDIHKVYTEGDTLKTYILDIDYEKRRISLSLKHSYFQMEQVSNETEANCLLNNNTNDQVIQNHPTNNSESLENIDVSSNLTDTSEIENKNGDTLIHTETDKFANGLSLGKFDWTGNSGFDDNKLITTIEITNNYIPKKKKKDINLSEDKTAILNELEPNTPVDFERLLLSSPDSSYIWIKFMAFYVQLSEFDKAREIAERALRSINYRNEKEKFNIWIALMNLENTFGTEESLNNIFKKACQFNDPKSVMENLCSILIRSKKNEKADELFQLMIKKYNKSLDVWVNYASFLMENNNYDTSRKLFSLSLKNLPESDFLKAKSKFAQLEFKYGDPERGRTLFENLLSNYPKSTDLWSVFLDYEIQYGEQDNVRNLFERIISIKMSSKKANFFFKKWIVYEKKYGTYESIENVKQRAVEYVSNFT</sequence>
<protein>
    <recommendedName>
        <fullName evidence="10">rRNA biogenesis protein RRP5</fullName>
    </recommendedName>
</protein>
<accession>A0A0W4ZER6</accession>
<dbReference type="Pfam" id="PF00575">
    <property type="entry name" value="S1"/>
    <property type="match status" value="5"/>
</dbReference>
<dbReference type="PANTHER" id="PTHR23270">
    <property type="entry name" value="PROGRAMMED CELL DEATH PROTEIN 11 PRE-RRNA PROCESSING PROTEIN RRP5"/>
    <property type="match status" value="1"/>
</dbReference>
<evidence type="ECO:0000256" key="1">
    <source>
        <dbReference type="ARBA" id="ARBA00004604"/>
    </source>
</evidence>
<dbReference type="CDD" id="cd05702">
    <property type="entry name" value="S1_Rrp5_repeat_hs11_sc8"/>
    <property type="match status" value="1"/>
</dbReference>
<dbReference type="PANTHER" id="PTHR23270:SF10">
    <property type="entry name" value="PROTEIN RRP5 HOMOLOG"/>
    <property type="match status" value="1"/>
</dbReference>
<dbReference type="FunFam" id="2.40.50.140:FF:000155">
    <property type="entry name" value="rRNA biogenesis protein RRP5"/>
    <property type="match status" value="1"/>
</dbReference>
<dbReference type="InterPro" id="IPR002792">
    <property type="entry name" value="TRAM_dom"/>
</dbReference>
<comment type="subcellular location">
    <subcellularLocation>
        <location evidence="1">Nucleus</location>
        <location evidence="1">Nucleolus</location>
    </subcellularLocation>
</comment>
<keyword evidence="9" id="KW-1185">Reference proteome</keyword>
<dbReference type="InterPro" id="IPR048059">
    <property type="entry name" value="Rrp5_S1_rpt_hs1_sc1"/>
</dbReference>
<evidence type="ECO:0000256" key="3">
    <source>
        <dbReference type="ARBA" id="ARBA00022553"/>
    </source>
</evidence>
<evidence type="ECO:0000256" key="5">
    <source>
        <dbReference type="ARBA" id="ARBA00023242"/>
    </source>
</evidence>
<evidence type="ECO:0000259" key="7">
    <source>
        <dbReference type="PROSITE" id="PS50926"/>
    </source>
</evidence>
<dbReference type="SMART" id="SM00316">
    <property type="entry name" value="S1"/>
    <property type="match status" value="13"/>
</dbReference>
<dbReference type="InterPro" id="IPR003029">
    <property type="entry name" value="S1_domain"/>
</dbReference>
<organism evidence="8 9">
    <name type="scientific">Pneumocystis jirovecii (strain RU7)</name>
    <name type="common">Human pneumocystis pneumonia agent</name>
    <dbReference type="NCBI Taxonomy" id="1408657"/>
    <lineage>
        <taxon>Eukaryota</taxon>
        <taxon>Fungi</taxon>
        <taxon>Dikarya</taxon>
        <taxon>Ascomycota</taxon>
        <taxon>Taphrinomycotina</taxon>
        <taxon>Pneumocystomycetes</taxon>
        <taxon>Pneumocystaceae</taxon>
        <taxon>Pneumocystis</taxon>
    </lineage>
</organism>
<dbReference type="Pfam" id="PF05843">
    <property type="entry name" value="Suf"/>
    <property type="match status" value="1"/>
</dbReference>
<evidence type="ECO:0008006" key="10">
    <source>
        <dbReference type="Google" id="ProtNLM"/>
    </source>
</evidence>
<dbReference type="GO" id="GO:0003723">
    <property type="term" value="F:RNA binding"/>
    <property type="evidence" value="ECO:0007669"/>
    <property type="project" value="TreeGrafter"/>
</dbReference>
<feature type="domain" description="S1 motif" evidence="6">
    <location>
        <begin position="490"/>
        <end position="559"/>
    </location>
</feature>
<dbReference type="SMART" id="SM00386">
    <property type="entry name" value="HAT"/>
    <property type="match status" value="5"/>
</dbReference>
<dbReference type="InterPro" id="IPR008847">
    <property type="entry name" value="Suf"/>
</dbReference>
<dbReference type="Proteomes" id="UP000053447">
    <property type="component" value="Unassembled WGS sequence"/>
</dbReference>
<feature type="domain" description="S1 motif" evidence="6">
    <location>
        <begin position="667"/>
        <end position="741"/>
    </location>
</feature>